<keyword evidence="2" id="KW-1185">Reference proteome</keyword>
<dbReference type="RefSeq" id="WP_184985741.1">
    <property type="nucleotide sequence ID" value="NZ_BAAALO010000019.1"/>
</dbReference>
<comment type="caution">
    <text evidence="1">The sequence shown here is derived from an EMBL/GenBank/DDBJ whole genome shotgun (WGS) entry which is preliminary data.</text>
</comment>
<accession>A0A7X0IJC1</accession>
<proteinExistence type="predicted"/>
<organism evidence="1 2">
    <name type="scientific">Sphaerisporangium rubeum</name>
    <dbReference type="NCBI Taxonomy" id="321317"/>
    <lineage>
        <taxon>Bacteria</taxon>
        <taxon>Bacillati</taxon>
        <taxon>Actinomycetota</taxon>
        <taxon>Actinomycetes</taxon>
        <taxon>Streptosporangiales</taxon>
        <taxon>Streptosporangiaceae</taxon>
        <taxon>Sphaerisporangium</taxon>
    </lineage>
</organism>
<protein>
    <submittedName>
        <fullName evidence="1">Uncharacterized protein</fullName>
    </submittedName>
</protein>
<gene>
    <name evidence="1" type="ORF">BJ992_005434</name>
</gene>
<reference evidence="1 2" key="1">
    <citation type="submission" date="2020-08" db="EMBL/GenBank/DDBJ databases">
        <title>Sequencing the genomes of 1000 actinobacteria strains.</title>
        <authorList>
            <person name="Klenk H.-P."/>
        </authorList>
    </citation>
    <scope>NUCLEOTIDE SEQUENCE [LARGE SCALE GENOMIC DNA]</scope>
    <source>
        <strain evidence="1 2">DSM 44936</strain>
    </source>
</reference>
<dbReference type="Proteomes" id="UP000555564">
    <property type="component" value="Unassembled WGS sequence"/>
</dbReference>
<evidence type="ECO:0000313" key="2">
    <source>
        <dbReference type="Proteomes" id="UP000555564"/>
    </source>
</evidence>
<name>A0A7X0IJC1_9ACTN</name>
<dbReference type="EMBL" id="JACHIU010000001">
    <property type="protein sequence ID" value="MBB6476003.1"/>
    <property type="molecule type" value="Genomic_DNA"/>
</dbReference>
<sequence length="151" mass="16616">MTRRRLTVALAGLATLAVGLGAGLVAGLSVEHGPRPRQVRPIATVQPPRADPFGPLHPSPAPAPWEERYATELLLAHPVLGETVRGEYARSAGRRLRSAADLRVHTLIFRRHGCEAHRCLQVFIRFPGGEWLDVGRVVVDLTTETVRVLEW</sequence>
<dbReference type="AlphaFoldDB" id="A0A7X0IJC1"/>
<evidence type="ECO:0000313" key="1">
    <source>
        <dbReference type="EMBL" id="MBB6476003.1"/>
    </source>
</evidence>